<proteinExistence type="predicted"/>
<reference evidence="1" key="1">
    <citation type="submission" date="2014-09" db="EMBL/GenBank/DDBJ databases">
        <authorList>
            <person name="Magalhaes I.L.F."/>
            <person name="Oliveira U."/>
            <person name="Santos F.R."/>
            <person name="Vidigal T.H.D.A."/>
            <person name="Brescovit A.D."/>
            <person name="Santos A.J."/>
        </authorList>
    </citation>
    <scope>NUCLEOTIDE SEQUENCE</scope>
    <source>
        <tissue evidence="1">Shoot tissue taken approximately 20 cm above the soil surface</tissue>
    </source>
</reference>
<dbReference type="AlphaFoldDB" id="A0A0A9HR78"/>
<accession>A0A0A9HR78</accession>
<name>A0A0A9HR78_ARUDO</name>
<protein>
    <submittedName>
        <fullName evidence="1">Uncharacterized protein</fullName>
    </submittedName>
</protein>
<evidence type="ECO:0000313" key="1">
    <source>
        <dbReference type="EMBL" id="JAE38349.1"/>
    </source>
</evidence>
<sequence length="120" mass="13437">MDLKDCLVSGHEISSASLKTLIMVKCNMFWGLSINAPNLILLRCVTPIGQAPSFKNLGSLVAGNIILDDYAFSDDYEDFSKDELDETFDDDELDDTNDDDYGNFKNKKRKTGTGYGFWCT</sequence>
<reference evidence="1" key="2">
    <citation type="journal article" date="2015" name="Data Brief">
        <title>Shoot transcriptome of the giant reed, Arundo donax.</title>
        <authorList>
            <person name="Barrero R.A."/>
            <person name="Guerrero F.D."/>
            <person name="Moolhuijzen P."/>
            <person name="Goolsby J.A."/>
            <person name="Tidwell J."/>
            <person name="Bellgard S.E."/>
            <person name="Bellgard M.I."/>
        </authorList>
    </citation>
    <scope>NUCLEOTIDE SEQUENCE</scope>
    <source>
        <tissue evidence="1">Shoot tissue taken approximately 20 cm above the soil surface</tissue>
    </source>
</reference>
<dbReference type="EMBL" id="GBRH01159547">
    <property type="protein sequence ID" value="JAE38349.1"/>
    <property type="molecule type" value="Transcribed_RNA"/>
</dbReference>
<organism evidence="1">
    <name type="scientific">Arundo donax</name>
    <name type="common">Giant reed</name>
    <name type="synonym">Donax arundinaceus</name>
    <dbReference type="NCBI Taxonomy" id="35708"/>
    <lineage>
        <taxon>Eukaryota</taxon>
        <taxon>Viridiplantae</taxon>
        <taxon>Streptophyta</taxon>
        <taxon>Embryophyta</taxon>
        <taxon>Tracheophyta</taxon>
        <taxon>Spermatophyta</taxon>
        <taxon>Magnoliopsida</taxon>
        <taxon>Liliopsida</taxon>
        <taxon>Poales</taxon>
        <taxon>Poaceae</taxon>
        <taxon>PACMAD clade</taxon>
        <taxon>Arundinoideae</taxon>
        <taxon>Arundineae</taxon>
        <taxon>Arundo</taxon>
    </lineage>
</organism>